<name>A0A1W5D5D9_9LECA</name>
<dbReference type="SUPFAM" id="SSF48452">
    <property type="entry name" value="TPR-like"/>
    <property type="match status" value="2"/>
</dbReference>
<organism evidence="3 4">
    <name type="scientific">Lasallia pustulata</name>
    <dbReference type="NCBI Taxonomy" id="136370"/>
    <lineage>
        <taxon>Eukaryota</taxon>
        <taxon>Fungi</taxon>
        <taxon>Dikarya</taxon>
        <taxon>Ascomycota</taxon>
        <taxon>Pezizomycotina</taxon>
        <taxon>Lecanoromycetes</taxon>
        <taxon>OSLEUM clade</taxon>
        <taxon>Umbilicariomycetidae</taxon>
        <taxon>Umbilicariales</taxon>
        <taxon>Umbilicariaceae</taxon>
        <taxon>Lasallia</taxon>
    </lineage>
</organism>
<accession>A0A1W5D5D9</accession>
<keyword evidence="4" id="KW-1185">Reference proteome</keyword>
<evidence type="ECO:0000256" key="1">
    <source>
        <dbReference type="PROSITE-ProRule" id="PRU00339"/>
    </source>
</evidence>
<dbReference type="Proteomes" id="UP000192927">
    <property type="component" value="Unassembled WGS sequence"/>
</dbReference>
<dbReference type="EMBL" id="FWEW01002291">
    <property type="protein sequence ID" value="SLM38182.1"/>
    <property type="molecule type" value="Genomic_DNA"/>
</dbReference>
<evidence type="ECO:0000313" key="4">
    <source>
        <dbReference type="Proteomes" id="UP000192927"/>
    </source>
</evidence>
<dbReference type="InterPro" id="IPR011990">
    <property type="entry name" value="TPR-like_helical_dom_sf"/>
</dbReference>
<reference evidence="4" key="1">
    <citation type="submission" date="2017-03" db="EMBL/GenBank/DDBJ databases">
        <authorList>
            <person name="Sharma R."/>
            <person name="Thines M."/>
        </authorList>
    </citation>
    <scope>NUCLEOTIDE SEQUENCE [LARGE SCALE GENOMIC DNA]</scope>
</reference>
<dbReference type="PROSITE" id="PS50005">
    <property type="entry name" value="TPR"/>
    <property type="match status" value="1"/>
</dbReference>
<evidence type="ECO:0000313" key="3">
    <source>
        <dbReference type="EMBL" id="SLM38182.1"/>
    </source>
</evidence>
<feature type="region of interest" description="Disordered" evidence="2">
    <location>
        <begin position="383"/>
        <end position="427"/>
    </location>
</feature>
<feature type="repeat" description="TPR" evidence="1">
    <location>
        <begin position="87"/>
        <end position="120"/>
    </location>
</feature>
<sequence>MAKSRPARPSKESRKGKSNSILHGTHAPRSKPSSQKQPAPVNPALLLSQATSLLHTGQPSPAFPIAARALSLLHPTSAPADPTPAALPALTLLAEIHIELGDVEAARSYFLQAVDIDPEGLAPDGAEKFLWLAQLCEEGGGESVRWFERGAEVLRREIAVGEGKAGRELEVEEKKRRLAGALCGVVEVWMTDLSWDPSAESHSEALVTEALLVAPLAPEPLQTLASVRISQQRVPDAKAALARSMELWIDLPPEDPHVPEFATRISLARLLMEVGMEERALEVLERLVGEEDGSVEAWYLGGWCLFLMGEGKRWAGDGGGDGGAADESVEGEAMAIGEGEGEDWRGLWLSSREWLRNGLKLYEMQEYEDERLRDHALELVGGLDAELGEMGENEEEEEGGEWEDEEDEGDEDDDDDQGGGDLKMDGT</sequence>
<dbReference type="Pfam" id="PF13181">
    <property type="entry name" value="TPR_8"/>
    <property type="match status" value="1"/>
</dbReference>
<protein>
    <submittedName>
        <fullName evidence="3">Tetratricopeptide-like helical domain</fullName>
    </submittedName>
</protein>
<keyword evidence="1" id="KW-0802">TPR repeat</keyword>
<evidence type="ECO:0000256" key="2">
    <source>
        <dbReference type="SAM" id="MobiDB-lite"/>
    </source>
</evidence>
<dbReference type="CDD" id="cd24142">
    <property type="entry name" value="ACL4-like"/>
    <property type="match status" value="1"/>
</dbReference>
<proteinExistence type="predicted"/>
<feature type="compositionally biased region" description="Acidic residues" evidence="2">
    <location>
        <begin position="386"/>
        <end position="418"/>
    </location>
</feature>
<dbReference type="Gene3D" id="1.25.40.10">
    <property type="entry name" value="Tetratricopeptide repeat domain"/>
    <property type="match status" value="2"/>
</dbReference>
<feature type="region of interest" description="Disordered" evidence="2">
    <location>
        <begin position="1"/>
        <end position="40"/>
    </location>
</feature>
<dbReference type="AlphaFoldDB" id="A0A1W5D5D9"/>
<dbReference type="InterPro" id="IPR019734">
    <property type="entry name" value="TPR_rpt"/>
</dbReference>